<evidence type="ECO:0000313" key="3">
    <source>
        <dbReference type="Proteomes" id="UP000646579"/>
    </source>
</evidence>
<reference evidence="2" key="1">
    <citation type="journal article" date="2014" name="Int. J. Syst. Evol. Microbiol.">
        <title>Complete genome sequence of Corynebacterium casei LMG S-19264T (=DSM 44701T), isolated from a smear-ripened cheese.</title>
        <authorList>
            <consortium name="US DOE Joint Genome Institute (JGI-PGF)"/>
            <person name="Walter F."/>
            <person name="Albersmeier A."/>
            <person name="Kalinowski J."/>
            <person name="Ruckert C."/>
        </authorList>
    </citation>
    <scope>NUCLEOTIDE SEQUENCE</scope>
    <source>
        <strain evidence="2">KCTC 32437</strain>
    </source>
</reference>
<proteinExistence type="predicted"/>
<evidence type="ECO:0000313" key="2">
    <source>
        <dbReference type="EMBL" id="GHA20378.1"/>
    </source>
</evidence>
<dbReference type="Proteomes" id="UP000646579">
    <property type="component" value="Unassembled WGS sequence"/>
</dbReference>
<dbReference type="EMBL" id="BMZE01000002">
    <property type="protein sequence ID" value="GHA20378.1"/>
    <property type="molecule type" value="Genomic_DNA"/>
</dbReference>
<protein>
    <submittedName>
        <fullName evidence="2">Uncharacterized protein</fullName>
    </submittedName>
</protein>
<gene>
    <name evidence="2" type="ORF">GCM10007989_14280</name>
</gene>
<comment type="caution">
    <text evidence="2">The sequence shown here is derived from an EMBL/GenBank/DDBJ whole genome shotgun (WGS) entry which is preliminary data.</text>
</comment>
<reference evidence="2" key="2">
    <citation type="submission" date="2020-09" db="EMBL/GenBank/DDBJ databases">
        <authorList>
            <person name="Sun Q."/>
            <person name="Kim S."/>
        </authorList>
    </citation>
    <scope>NUCLEOTIDE SEQUENCE</scope>
    <source>
        <strain evidence="2">KCTC 32437</strain>
    </source>
</reference>
<feature type="region of interest" description="Disordered" evidence="1">
    <location>
        <begin position="21"/>
        <end position="40"/>
    </location>
</feature>
<keyword evidence="3" id="KW-1185">Reference proteome</keyword>
<dbReference type="AlphaFoldDB" id="A0A918S2D1"/>
<accession>A0A918S2D1</accession>
<sequence length="60" mass="6458">MIVPAGRVSGARIVVPFGTTSQSAHAGTADRDIKPNPNNNDTARLKYIPIMRINKVSIVQ</sequence>
<name>A0A918S2D1_9HYPH</name>
<evidence type="ECO:0000256" key="1">
    <source>
        <dbReference type="SAM" id="MobiDB-lite"/>
    </source>
</evidence>
<organism evidence="2 3">
    <name type="scientific">Devosia pacifica</name>
    <dbReference type="NCBI Taxonomy" id="1335967"/>
    <lineage>
        <taxon>Bacteria</taxon>
        <taxon>Pseudomonadati</taxon>
        <taxon>Pseudomonadota</taxon>
        <taxon>Alphaproteobacteria</taxon>
        <taxon>Hyphomicrobiales</taxon>
        <taxon>Devosiaceae</taxon>
        <taxon>Devosia</taxon>
    </lineage>
</organism>